<evidence type="ECO:0000313" key="1">
    <source>
        <dbReference type="EMBL" id="QHT19005.1"/>
    </source>
</evidence>
<name>A0A6C0DUU8_9ZZZZ</name>
<accession>A0A6C0DUU8</accession>
<reference evidence="1" key="1">
    <citation type="journal article" date="2020" name="Nature">
        <title>Giant virus diversity and host interactions through global metagenomics.</title>
        <authorList>
            <person name="Schulz F."/>
            <person name="Roux S."/>
            <person name="Paez-Espino D."/>
            <person name="Jungbluth S."/>
            <person name="Walsh D.A."/>
            <person name="Denef V.J."/>
            <person name="McMahon K.D."/>
            <person name="Konstantinidis K.T."/>
            <person name="Eloe-Fadrosh E.A."/>
            <person name="Kyrpides N.C."/>
            <person name="Woyke T."/>
        </authorList>
    </citation>
    <scope>NUCLEOTIDE SEQUENCE</scope>
    <source>
        <strain evidence="1">GVMAG-M-3300023174-49</strain>
    </source>
</reference>
<proteinExistence type="predicted"/>
<organism evidence="1">
    <name type="scientific">viral metagenome</name>
    <dbReference type="NCBI Taxonomy" id="1070528"/>
    <lineage>
        <taxon>unclassified sequences</taxon>
        <taxon>metagenomes</taxon>
        <taxon>organismal metagenomes</taxon>
    </lineage>
</organism>
<dbReference type="EMBL" id="MN739661">
    <property type="protein sequence ID" value="QHT19005.1"/>
    <property type="molecule type" value="Genomic_DNA"/>
</dbReference>
<sequence>MEYLETNIDLLDLEDEDVVQNLSEIINNLGEKKYGIQLQFNIIDAENPEKISGGGYDYEPTFPYNKFKTTLDKLFNIREEEEKRKTILEDLFSVRNDKPQRTTLWDTIVERFRGKPEEEKGDILKWLHGKSDDHQTNFMDWFNRKPAEEQSSFMKLFNGKPKEEKSNFMEWFNSKPQDDRGSFTDWFKSKPNSDNNGFTNWFNNKPEEEKKGFMDWFNSKPTEEHSSPITDWINRKPDVINAVPATKTAMEPLPEPKPASAPEKVVVENPPSQILETEPELPFPVEEDVETKVKTIILRVERKSGIEMAIDKLSN</sequence>
<protein>
    <submittedName>
        <fullName evidence="1">Uncharacterized protein</fullName>
    </submittedName>
</protein>
<dbReference type="AlphaFoldDB" id="A0A6C0DUU8"/>